<dbReference type="OrthoDB" id="777601at2759"/>
<dbReference type="Gene3D" id="3.40.50.300">
    <property type="entry name" value="P-loop containing nucleotide triphosphate hydrolases"/>
    <property type="match status" value="1"/>
</dbReference>
<feature type="domain" description="NB-ARC" evidence="8">
    <location>
        <begin position="212"/>
        <end position="369"/>
    </location>
</feature>
<evidence type="ECO:0000256" key="2">
    <source>
        <dbReference type="ARBA" id="ARBA00022614"/>
    </source>
</evidence>
<dbReference type="InterPro" id="IPR032675">
    <property type="entry name" value="LRR_dom_sf"/>
</dbReference>
<protein>
    <submittedName>
        <fullName evidence="12">Uncharacterized protein</fullName>
    </submittedName>
</protein>
<dbReference type="Gene3D" id="1.20.5.4130">
    <property type="match status" value="1"/>
</dbReference>
<reference evidence="12" key="1">
    <citation type="submission" date="2017-07" db="EMBL/GenBank/DDBJ databases">
        <title>Taro Niue Genome Assembly and Annotation.</title>
        <authorList>
            <person name="Atibalentja N."/>
            <person name="Keating K."/>
            <person name="Fields C.J."/>
        </authorList>
    </citation>
    <scope>NUCLEOTIDE SEQUENCE</scope>
    <source>
        <strain evidence="12">Niue_2</strain>
        <tissue evidence="12">Leaf</tissue>
    </source>
</reference>
<dbReference type="GO" id="GO:0043531">
    <property type="term" value="F:ADP binding"/>
    <property type="evidence" value="ECO:0007669"/>
    <property type="project" value="InterPro"/>
</dbReference>
<dbReference type="GO" id="GO:0051707">
    <property type="term" value="P:response to other organism"/>
    <property type="evidence" value="ECO:0007669"/>
    <property type="project" value="UniProtKB-ARBA"/>
</dbReference>
<dbReference type="GO" id="GO:0006952">
    <property type="term" value="P:defense response"/>
    <property type="evidence" value="ECO:0007669"/>
    <property type="project" value="UniProtKB-KW"/>
</dbReference>
<dbReference type="InterPro" id="IPR036388">
    <property type="entry name" value="WH-like_DNA-bd_sf"/>
</dbReference>
<evidence type="ECO:0000256" key="3">
    <source>
        <dbReference type="ARBA" id="ARBA00022737"/>
    </source>
</evidence>
<sequence length="725" mass="82706">MAIAPVIAAGEAIISASVDVVQNYVFSVAKQEFQSVWYLKDEIKRISELVETIRGGVEDAEKKQLQDEDVRKWIRDLKNAGYDMEDVLCDYRVAVEQGVVTRCMSLAKDALCLVCGIPLSCLDIIPFPLTPRVEIAHRLRSINRNLVEINQRKAKLNLDGGMVGEGNESDPTRRSLGPPLWQYQQRPMMGRSETKNKIKEALLNYAAASTKESCSKLFVIGIVGTGGMGKTTLAHNIFSDEDVVEAFSSTKWLYVGEKFNLTSLMNELLGENSQLVREDDLHSAMRAKFKDQSLLIVLDDAWHTNSKDWDLLQSSLSNGAKPHVLIVTTRNKAVARAIRHECGYLEQELTALPDTECMDIFQRWAFMGQQAECYPDLEWLSEKVVEKLKGIPLAATMMGRFLNTHLGNRQMWVSIASDVDWPDTDEGNVVDGVVGLSYLHLPPHLKPCFAYCAMFPKGFKVFKESKESLIRMWIAQGYVRPRGRALMEHTGSAYFDDLCQRSFFQTHEYFDDYYIMHDLIHDFAKNVFTEGCRMDVSDTGDGTSSEEIRHPEDGTSFEEIHHLSFHCNGTEPPEFKRLLNFKKLRTLMLESNATNDIICPHMDVLAKFKYLRLLVLDDYKLTEFPDSIRHLKSLRYLDILRTQISALPELVCDLVNLQFLKLPHHCALPERMNKLINLRFIKTYGERVSQFEGIGRLTSLQGHYICRNKVRREGDLGLRRCIVHT</sequence>
<evidence type="ECO:0000313" key="12">
    <source>
        <dbReference type="EMBL" id="MQL96344.1"/>
    </source>
</evidence>
<dbReference type="Pfam" id="PF00931">
    <property type="entry name" value="NB-ARC"/>
    <property type="match status" value="1"/>
</dbReference>
<dbReference type="InterPro" id="IPR055414">
    <property type="entry name" value="LRR_R13L4/SHOC2-like"/>
</dbReference>
<dbReference type="InterPro" id="IPR002182">
    <property type="entry name" value="NB-ARC"/>
</dbReference>
<dbReference type="SUPFAM" id="SSF52058">
    <property type="entry name" value="L domain-like"/>
    <property type="match status" value="1"/>
</dbReference>
<evidence type="ECO:0000256" key="6">
    <source>
        <dbReference type="ARBA" id="ARBA00022840"/>
    </source>
</evidence>
<proteinExistence type="inferred from homology"/>
<dbReference type="Proteomes" id="UP000652761">
    <property type="component" value="Unassembled WGS sequence"/>
</dbReference>
<evidence type="ECO:0000259" key="8">
    <source>
        <dbReference type="Pfam" id="PF00931"/>
    </source>
</evidence>
<name>A0A843VTL8_COLES</name>
<keyword evidence="4" id="KW-0547">Nucleotide-binding</keyword>
<evidence type="ECO:0000256" key="4">
    <source>
        <dbReference type="ARBA" id="ARBA00022741"/>
    </source>
</evidence>
<dbReference type="Pfam" id="PF23559">
    <property type="entry name" value="WHD_DRP"/>
    <property type="match status" value="1"/>
</dbReference>
<dbReference type="Pfam" id="PF18052">
    <property type="entry name" value="Rx_N"/>
    <property type="match status" value="1"/>
</dbReference>
<feature type="domain" description="Disease resistance R13L4/SHOC-2-like LRR" evidence="11">
    <location>
        <begin position="573"/>
        <end position="701"/>
    </location>
</feature>
<keyword evidence="3" id="KW-0677">Repeat</keyword>
<dbReference type="Gene3D" id="1.10.8.430">
    <property type="entry name" value="Helical domain of apoptotic protease-activating factors"/>
    <property type="match status" value="1"/>
</dbReference>
<accession>A0A843VTL8</accession>
<dbReference type="SUPFAM" id="SSF52540">
    <property type="entry name" value="P-loop containing nucleoside triphosphate hydrolases"/>
    <property type="match status" value="1"/>
</dbReference>
<keyword evidence="5" id="KW-0611">Plant defense</keyword>
<dbReference type="InterPro" id="IPR027417">
    <property type="entry name" value="P-loop_NTPase"/>
</dbReference>
<gene>
    <name evidence="12" type="ORF">Taro_029020</name>
</gene>
<evidence type="ECO:0000313" key="13">
    <source>
        <dbReference type="Proteomes" id="UP000652761"/>
    </source>
</evidence>
<comment type="similarity">
    <text evidence="1">Belongs to the disease resistance NB-LRR family.</text>
</comment>
<keyword evidence="6" id="KW-0067">ATP-binding</keyword>
<dbReference type="InterPro" id="IPR041118">
    <property type="entry name" value="Rx_N"/>
</dbReference>
<feature type="domain" description="Disease resistance N-terminal" evidence="9">
    <location>
        <begin position="20"/>
        <end position="98"/>
    </location>
</feature>
<dbReference type="Pfam" id="PF23598">
    <property type="entry name" value="LRR_14"/>
    <property type="match status" value="1"/>
</dbReference>
<dbReference type="InterPro" id="IPR058922">
    <property type="entry name" value="WHD_DRP"/>
</dbReference>
<comment type="caution">
    <text evidence="12">The sequence shown here is derived from an EMBL/GenBank/DDBJ whole genome shotgun (WGS) entry which is preliminary data.</text>
</comment>
<dbReference type="PANTHER" id="PTHR36766">
    <property type="entry name" value="PLANT BROAD-SPECTRUM MILDEW RESISTANCE PROTEIN RPW8"/>
    <property type="match status" value="1"/>
</dbReference>
<evidence type="ECO:0000256" key="5">
    <source>
        <dbReference type="ARBA" id="ARBA00022821"/>
    </source>
</evidence>
<dbReference type="PRINTS" id="PR00364">
    <property type="entry name" value="DISEASERSIST"/>
</dbReference>
<evidence type="ECO:0000259" key="11">
    <source>
        <dbReference type="Pfam" id="PF23598"/>
    </source>
</evidence>
<dbReference type="EMBL" id="NMUH01001907">
    <property type="protein sequence ID" value="MQL96344.1"/>
    <property type="molecule type" value="Genomic_DNA"/>
</dbReference>
<organism evidence="12 13">
    <name type="scientific">Colocasia esculenta</name>
    <name type="common">Wild taro</name>
    <name type="synonym">Arum esculentum</name>
    <dbReference type="NCBI Taxonomy" id="4460"/>
    <lineage>
        <taxon>Eukaryota</taxon>
        <taxon>Viridiplantae</taxon>
        <taxon>Streptophyta</taxon>
        <taxon>Embryophyta</taxon>
        <taxon>Tracheophyta</taxon>
        <taxon>Spermatophyta</taxon>
        <taxon>Magnoliopsida</taxon>
        <taxon>Liliopsida</taxon>
        <taxon>Araceae</taxon>
        <taxon>Aroideae</taxon>
        <taxon>Colocasieae</taxon>
        <taxon>Colocasia</taxon>
    </lineage>
</organism>
<evidence type="ECO:0000259" key="10">
    <source>
        <dbReference type="Pfam" id="PF23559"/>
    </source>
</evidence>
<dbReference type="Gene3D" id="3.80.10.10">
    <property type="entry name" value="Ribonuclease Inhibitor"/>
    <property type="match status" value="1"/>
</dbReference>
<dbReference type="AlphaFoldDB" id="A0A843VTL8"/>
<feature type="domain" description="Disease resistance protein winged helix" evidence="10">
    <location>
        <begin position="454"/>
        <end position="524"/>
    </location>
</feature>
<keyword evidence="2" id="KW-0433">Leucine-rich repeat</keyword>
<evidence type="ECO:0000259" key="9">
    <source>
        <dbReference type="Pfam" id="PF18052"/>
    </source>
</evidence>
<dbReference type="GO" id="GO:0005524">
    <property type="term" value="F:ATP binding"/>
    <property type="evidence" value="ECO:0007669"/>
    <property type="project" value="UniProtKB-KW"/>
</dbReference>
<evidence type="ECO:0000256" key="7">
    <source>
        <dbReference type="SAM" id="MobiDB-lite"/>
    </source>
</evidence>
<dbReference type="PANTHER" id="PTHR36766:SF40">
    <property type="entry name" value="DISEASE RESISTANCE PROTEIN RGA3"/>
    <property type="match status" value="1"/>
</dbReference>
<feature type="region of interest" description="Disordered" evidence="7">
    <location>
        <begin position="160"/>
        <end position="180"/>
    </location>
</feature>
<dbReference type="InterPro" id="IPR042197">
    <property type="entry name" value="Apaf_helical"/>
</dbReference>
<keyword evidence="13" id="KW-1185">Reference proteome</keyword>
<evidence type="ECO:0000256" key="1">
    <source>
        <dbReference type="ARBA" id="ARBA00008894"/>
    </source>
</evidence>
<dbReference type="Gene3D" id="1.10.10.10">
    <property type="entry name" value="Winged helix-like DNA-binding domain superfamily/Winged helix DNA-binding domain"/>
    <property type="match status" value="1"/>
</dbReference>